<dbReference type="EMBL" id="CDMY01000123">
    <property type="protein sequence ID" value="CEL92952.1"/>
    <property type="molecule type" value="Genomic_DNA"/>
</dbReference>
<feature type="compositionally biased region" description="Low complexity" evidence="1">
    <location>
        <begin position="34"/>
        <end position="43"/>
    </location>
</feature>
<feature type="region of interest" description="Disordered" evidence="1">
    <location>
        <begin position="1"/>
        <end position="184"/>
    </location>
</feature>
<accession>A0A0G4EB76</accession>
<proteinExistence type="predicted"/>
<dbReference type="VEuPathDB" id="CryptoDB:Vbra_11175"/>
<name>A0A0G4EB76_VITBC</name>
<sequence length="692" mass="74075">MEAEHLDATTDERIEPFGIQHEPHLMNNDHVNDQQQQQPSQHHPLTHPEPSQQQPQHQHHQHQQHHNQLSPSLPPAGLPVLPSSTDGRAQPAEALTEAVQQQVEQQEQQQQLEDATGSSGRPKRKRIPKQQDLLGMVPAEWEMGQPRPKARKKKKAKEGGRGGDEGGGARGAVEPGSRPPAIETPLLLTGDMRERREWVTPNVEGKLRVVTEKGAQMLNLLRGLFEALPSADPQSTLPLPPAGLDKPRKPSIEGLLDVANSGPQWRGMPLQWLPRRRGCKRLWSLPKRLYTSLGAYETKTIRRSVIDGRILDDRSDAPPLLVPARQPSSELTYEWTWGEELLMKGIGQMRRYLRQQSGDFGGASGGGAGGGVVKREDSPNSGGGGDDTGIGAMADFGAGGVGGGADYYLDLEQRPPRLGRGFQLDVPAPLSPPVRPNIRHKATQTPSDTHPDADPSVTEEPTHQESRVVILGGMLYRQFCLGANKTFKETGTHADGGMIDETVAREGRPICQRPSSQQQGESPPQQPAAAAAAASSGAGELGVPPPTQYDGEITTRPLPDSVQEVTWSLLDYMGERIGPSRQGSDLLAKFLADDCVEACKAGLFLGALGRPSPGSQPGAKPRSSFPFPPMSAARSGGSPFSLAGLVAGGGPGGPLMQQQMHQESPGGGRGGASGWGRGGNSTRGRGRGKRGG</sequence>
<evidence type="ECO:0000313" key="3">
    <source>
        <dbReference type="Proteomes" id="UP000041254"/>
    </source>
</evidence>
<keyword evidence="3" id="KW-1185">Reference proteome</keyword>
<gene>
    <name evidence="2" type="ORF">Vbra_11175</name>
</gene>
<feature type="region of interest" description="Disordered" evidence="1">
    <location>
        <begin position="510"/>
        <end position="557"/>
    </location>
</feature>
<protein>
    <submittedName>
        <fullName evidence="2">Uncharacterized protein</fullName>
    </submittedName>
</protein>
<feature type="compositionally biased region" description="Gly residues" evidence="1">
    <location>
        <begin position="363"/>
        <end position="372"/>
    </location>
</feature>
<feature type="region of interest" description="Disordered" evidence="1">
    <location>
        <begin position="363"/>
        <end position="389"/>
    </location>
</feature>
<feature type="region of interest" description="Disordered" evidence="1">
    <location>
        <begin position="608"/>
        <end position="692"/>
    </location>
</feature>
<feature type="compositionally biased region" description="Basic and acidic residues" evidence="1">
    <location>
        <begin position="1"/>
        <end position="15"/>
    </location>
</feature>
<feature type="compositionally biased region" description="Gly residues" evidence="1">
    <location>
        <begin position="665"/>
        <end position="681"/>
    </location>
</feature>
<evidence type="ECO:0000256" key="1">
    <source>
        <dbReference type="SAM" id="MobiDB-lite"/>
    </source>
</evidence>
<evidence type="ECO:0000313" key="2">
    <source>
        <dbReference type="EMBL" id="CEL92952.1"/>
    </source>
</evidence>
<dbReference type="InParanoid" id="A0A0G4EB76"/>
<organism evidence="2 3">
    <name type="scientific">Vitrella brassicaformis (strain CCMP3155)</name>
    <dbReference type="NCBI Taxonomy" id="1169540"/>
    <lineage>
        <taxon>Eukaryota</taxon>
        <taxon>Sar</taxon>
        <taxon>Alveolata</taxon>
        <taxon>Colpodellida</taxon>
        <taxon>Vitrellaceae</taxon>
        <taxon>Vitrella</taxon>
    </lineage>
</organism>
<reference evidence="2 3" key="1">
    <citation type="submission" date="2014-11" db="EMBL/GenBank/DDBJ databases">
        <authorList>
            <person name="Zhu J."/>
            <person name="Qi W."/>
            <person name="Song R."/>
        </authorList>
    </citation>
    <scope>NUCLEOTIDE SEQUENCE [LARGE SCALE GENOMIC DNA]</scope>
</reference>
<feature type="region of interest" description="Disordered" evidence="1">
    <location>
        <begin position="419"/>
        <end position="464"/>
    </location>
</feature>
<feature type="compositionally biased region" description="Low complexity" evidence="1">
    <location>
        <begin position="99"/>
        <end position="111"/>
    </location>
</feature>
<feature type="compositionally biased region" description="Low complexity" evidence="1">
    <location>
        <begin position="514"/>
        <end position="538"/>
    </location>
</feature>
<dbReference type="AlphaFoldDB" id="A0A0G4EB76"/>
<dbReference type="Proteomes" id="UP000041254">
    <property type="component" value="Unassembled WGS sequence"/>
</dbReference>